<feature type="region of interest" description="Disordered" evidence="1">
    <location>
        <begin position="17"/>
        <end position="39"/>
    </location>
</feature>
<dbReference type="Proteomes" id="UP000006038">
    <property type="component" value="Chromosome 7"/>
</dbReference>
<evidence type="ECO:0000313" key="2">
    <source>
        <dbReference type="EnsemblPlants" id="OB07G32350.1"/>
    </source>
</evidence>
<dbReference type="Gramene" id="OB07G32350.1">
    <property type="protein sequence ID" value="OB07G32350.1"/>
    <property type="gene ID" value="OB07G32350"/>
</dbReference>
<evidence type="ECO:0000313" key="3">
    <source>
        <dbReference type="Proteomes" id="UP000006038"/>
    </source>
</evidence>
<protein>
    <submittedName>
        <fullName evidence="2">Uncharacterized protein</fullName>
    </submittedName>
</protein>
<name>J3MPA3_ORYBR</name>
<dbReference type="EnsemblPlants" id="OB07G32350.1">
    <property type="protein sequence ID" value="OB07G32350.1"/>
    <property type="gene ID" value="OB07G32350"/>
</dbReference>
<organism evidence="2">
    <name type="scientific">Oryza brachyantha</name>
    <name type="common">malo sina</name>
    <dbReference type="NCBI Taxonomy" id="4533"/>
    <lineage>
        <taxon>Eukaryota</taxon>
        <taxon>Viridiplantae</taxon>
        <taxon>Streptophyta</taxon>
        <taxon>Embryophyta</taxon>
        <taxon>Tracheophyta</taxon>
        <taxon>Spermatophyta</taxon>
        <taxon>Magnoliopsida</taxon>
        <taxon>Liliopsida</taxon>
        <taxon>Poales</taxon>
        <taxon>Poaceae</taxon>
        <taxon>BOP clade</taxon>
        <taxon>Oryzoideae</taxon>
        <taxon>Oryzeae</taxon>
        <taxon>Oryzinae</taxon>
        <taxon>Oryza</taxon>
    </lineage>
</organism>
<reference evidence="2" key="1">
    <citation type="journal article" date="2013" name="Nat. Commun.">
        <title>Whole-genome sequencing of Oryza brachyantha reveals mechanisms underlying Oryza genome evolution.</title>
        <authorList>
            <person name="Chen J."/>
            <person name="Huang Q."/>
            <person name="Gao D."/>
            <person name="Wang J."/>
            <person name="Lang Y."/>
            <person name="Liu T."/>
            <person name="Li B."/>
            <person name="Bai Z."/>
            <person name="Luis Goicoechea J."/>
            <person name="Liang C."/>
            <person name="Chen C."/>
            <person name="Zhang W."/>
            <person name="Sun S."/>
            <person name="Liao Y."/>
            <person name="Zhang X."/>
            <person name="Yang L."/>
            <person name="Song C."/>
            <person name="Wang M."/>
            <person name="Shi J."/>
            <person name="Liu G."/>
            <person name="Liu J."/>
            <person name="Zhou H."/>
            <person name="Zhou W."/>
            <person name="Yu Q."/>
            <person name="An N."/>
            <person name="Chen Y."/>
            <person name="Cai Q."/>
            <person name="Wang B."/>
            <person name="Liu B."/>
            <person name="Min J."/>
            <person name="Huang Y."/>
            <person name="Wu H."/>
            <person name="Li Z."/>
            <person name="Zhang Y."/>
            <person name="Yin Y."/>
            <person name="Song W."/>
            <person name="Jiang J."/>
            <person name="Jackson S.A."/>
            <person name="Wing R.A."/>
            <person name="Wang J."/>
            <person name="Chen M."/>
        </authorList>
    </citation>
    <scope>NUCLEOTIDE SEQUENCE [LARGE SCALE GENOMIC DNA]</scope>
    <source>
        <strain evidence="2">cv. IRGC 101232</strain>
    </source>
</reference>
<dbReference type="AlphaFoldDB" id="J3MPA3"/>
<dbReference type="HOGENOM" id="CLU_2691711_0_0_1"/>
<reference evidence="2" key="2">
    <citation type="submission" date="2013-04" db="UniProtKB">
        <authorList>
            <consortium name="EnsemblPlants"/>
        </authorList>
    </citation>
    <scope>IDENTIFICATION</scope>
</reference>
<accession>J3MPA3</accession>
<proteinExistence type="predicted"/>
<sequence>MRVISFFLRSIESMAPSPSTMNHHPIQGATRSNPPTHDVLNSIDSEKAAALIVYAPSYFILNRSPSRSCLLATN</sequence>
<evidence type="ECO:0000256" key="1">
    <source>
        <dbReference type="SAM" id="MobiDB-lite"/>
    </source>
</evidence>
<keyword evidence="3" id="KW-1185">Reference proteome</keyword>